<dbReference type="Pfam" id="PF06863">
    <property type="entry name" value="DUF1254"/>
    <property type="match status" value="1"/>
</dbReference>
<evidence type="ECO:0000259" key="2">
    <source>
        <dbReference type="Pfam" id="PF06863"/>
    </source>
</evidence>
<gene>
    <name evidence="3" type="ORF">GGR37_000909</name>
</gene>
<keyword evidence="1" id="KW-0472">Membrane</keyword>
<feature type="domain" description="DUF1254" evidence="2">
    <location>
        <begin position="45"/>
        <end position="173"/>
    </location>
</feature>
<evidence type="ECO:0000256" key="1">
    <source>
        <dbReference type="SAM" id="Phobius"/>
    </source>
</evidence>
<evidence type="ECO:0000313" key="4">
    <source>
        <dbReference type="Proteomes" id="UP000538566"/>
    </source>
</evidence>
<comment type="caution">
    <text evidence="3">The sequence shown here is derived from an EMBL/GenBank/DDBJ whole genome shotgun (WGS) entry which is preliminary data.</text>
</comment>
<organism evidence="3 4">
    <name type="scientific">Novosphingobium taihuense</name>
    <dbReference type="NCBI Taxonomy" id="260085"/>
    <lineage>
        <taxon>Bacteria</taxon>
        <taxon>Pseudomonadati</taxon>
        <taxon>Pseudomonadota</taxon>
        <taxon>Alphaproteobacteria</taxon>
        <taxon>Sphingomonadales</taxon>
        <taxon>Sphingomonadaceae</taxon>
        <taxon>Novosphingobium</taxon>
    </lineage>
</organism>
<dbReference type="RefSeq" id="WP_144901195.1">
    <property type="nucleotide sequence ID" value="NZ_JACHOA010000001.1"/>
</dbReference>
<dbReference type="Proteomes" id="UP000538566">
    <property type="component" value="Unassembled WGS sequence"/>
</dbReference>
<feature type="transmembrane region" description="Helical" evidence="1">
    <location>
        <begin position="7"/>
        <end position="30"/>
    </location>
</feature>
<dbReference type="OrthoDB" id="1346484at2"/>
<proteinExistence type="predicted"/>
<dbReference type="SUPFAM" id="SSF160935">
    <property type="entry name" value="VPA0735-like"/>
    <property type="match status" value="1"/>
</dbReference>
<dbReference type="Gene3D" id="2.60.40.1610">
    <property type="entry name" value="Domain of unknown function DUF1254"/>
    <property type="match status" value="1"/>
</dbReference>
<sequence length="175" mass="18751">MKPALRYILVFVAAVGIGHVGTIFLAPHAIMHLAMTRLSEGGKLVNAFRFSDRTTSASRWVVRPSPDLAYASCVYDLSKGPIMVDVPATPGGGYVSVSVFAGNTDNVAVMDSLRSPAGIRFILQKERKLVHPGNEPVIYTPTTRGIILDRRLAPTEAAFDAADKARRGDTCAPLG</sequence>
<keyword evidence="1" id="KW-0812">Transmembrane</keyword>
<protein>
    <submittedName>
        <fullName evidence="3">Putative membrane protein</fullName>
    </submittedName>
</protein>
<dbReference type="InterPro" id="IPR037050">
    <property type="entry name" value="DUF1254_sf"/>
</dbReference>
<accession>A0A7W7EST6</accession>
<dbReference type="AlphaFoldDB" id="A0A7W7EST6"/>
<keyword evidence="4" id="KW-1185">Reference proteome</keyword>
<name>A0A7W7EST6_9SPHN</name>
<keyword evidence="1" id="KW-1133">Transmembrane helix</keyword>
<dbReference type="InterPro" id="IPR010679">
    <property type="entry name" value="DUF1254"/>
</dbReference>
<evidence type="ECO:0000313" key="3">
    <source>
        <dbReference type="EMBL" id="MBB4612663.1"/>
    </source>
</evidence>
<dbReference type="EMBL" id="JACHOA010000001">
    <property type="protein sequence ID" value="MBB4612663.1"/>
    <property type="molecule type" value="Genomic_DNA"/>
</dbReference>
<reference evidence="3 4" key="1">
    <citation type="submission" date="2020-08" db="EMBL/GenBank/DDBJ databases">
        <title>Genomic Encyclopedia of Type Strains, Phase IV (KMG-IV): sequencing the most valuable type-strain genomes for metagenomic binning, comparative biology and taxonomic classification.</title>
        <authorList>
            <person name="Goeker M."/>
        </authorList>
    </citation>
    <scope>NUCLEOTIDE SEQUENCE [LARGE SCALE GENOMIC DNA]</scope>
    <source>
        <strain evidence="3 4">DSM 17507</strain>
    </source>
</reference>